<gene>
    <name evidence="8" type="ordered locus">Mmc1_3187</name>
</gene>
<evidence type="ECO:0000256" key="4">
    <source>
        <dbReference type="SAM" id="Coils"/>
    </source>
</evidence>
<dbReference type="Gene3D" id="1.10.287.470">
    <property type="entry name" value="Helix hairpin bin"/>
    <property type="match status" value="1"/>
</dbReference>
<feature type="coiled-coil region" evidence="4">
    <location>
        <begin position="112"/>
        <end position="155"/>
    </location>
</feature>
<evidence type="ECO:0000256" key="5">
    <source>
        <dbReference type="SAM" id="Phobius"/>
    </source>
</evidence>
<reference evidence="9" key="1">
    <citation type="journal article" date="2009" name="Appl. Environ. Microbiol.">
        <title>Complete genome sequence of the chemolithoautotrophic marine magnetotactic coccus strain MC-1.</title>
        <authorList>
            <person name="Schubbe S."/>
            <person name="Williams T.J."/>
            <person name="Xie G."/>
            <person name="Kiss H.E."/>
            <person name="Brettin T.S."/>
            <person name="Martinez D."/>
            <person name="Ross C.A."/>
            <person name="Schuler D."/>
            <person name="Cox B.L."/>
            <person name="Nealson K.H."/>
            <person name="Bazylinski D.A."/>
        </authorList>
    </citation>
    <scope>NUCLEOTIDE SEQUENCE [LARGE SCALE GENOMIC DNA]</scope>
    <source>
        <strain evidence="9">ATCC BAA-1437 / JCM 17883 / MC-1</strain>
    </source>
</reference>
<name>A0LCI4_MAGMM</name>
<organism evidence="8 9">
    <name type="scientific">Magnetococcus marinus (strain ATCC BAA-1437 / JCM 17883 / MC-1)</name>
    <dbReference type="NCBI Taxonomy" id="156889"/>
    <lineage>
        <taxon>Bacteria</taxon>
        <taxon>Pseudomonadati</taxon>
        <taxon>Pseudomonadota</taxon>
        <taxon>Magnetococcia</taxon>
        <taxon>Magnetococcales</taxon>
        <taxon>Magnetococcaceae</taxon>
        <taxon>Magnetococcus</taxon>
    </lineage>
</organism>
<dbReference type="InterPro" id="IPR058627">
    <property type="entry name" value="MdtA-like_C"/>
</dbReference>
<dbReference type="Pfam" id="PF25917">
    <property type="entry name" value="BSH_RND"/>
    <property type="match status" value="1"/>
</dbReference>
<dbReference type="Pfam" id="PF25967">
    <property type="entry name" value="RND-MFP_C"/>
    <property type="match status" value="1"/>
</dbReference>
<accession>A0LCI4</accession>
<dbReference type="Gene3D" id="2.40.420.20">
    <property type="match status" value="1"/>
</dbReference>
<feature type="domain" description="Multidrug resistance protein MdtA-like barrel-sandwich hybrid" evidence="6">
    <location>
        <begin position="77"/>
        <end position="239"/>
    </location>
</feature>
<dbReference type="RefSeq" id="WP_011714740.1">
    <property type="nucleotide sequence ID" value="NC_008576.1"/>
</dbReference>
<dbReference type="KEGG" id="mgm:Mmc1_3187"/>
<dbReference type="GO" id="GO:1990281">
    <property type="term" value="C:efflux pump complex"/>
    <property type="evidence" value="ECO:0007669"/>
    <property type="project" value="TreeGrafter"/>
</dbReference>
<comment type="similarity">
    <text evidence="2">Belongs to the membrane fusion protein (MFP) (TC 8.A.1) family.</text>
</comment>
<keyword evidence="9" id="KW-1185">Reference proteome</keyword>
<dbReference type="InterPro" id="IPR058625">
    <property type="entry name" value="MdtA-like_BSH"/>
</dbReference>
<dbReference type="HOGENOM" id="CLU_018816_18_1_5"/>
<dbReference type="eggNOG" id="COG0845">
    <property type="taxonomic scope" value="Bacteria"/>
</dbReference>
<dbReference type="Gene3D" id="2.40.50.100">
    <property type="match status" value="1"/>
</dbReference>
<evidence type="ECO:0000256" key="2">
    <source>
        <dbReference type="ARBA" id="ARBA00009477"/>
    </source>
</evidence>
<feature type="domain" description="Multidrug resistance protein MdtA-like C-terminal permuted SH3" evidence="7">
    <location>
        <begin position="360"/>
        <end position="412"/>
    </location>
</feature>
<protein>
    <submittedName>
        <fullName evidence="8">Efflux transporter, RND family, MFP subunit</fullName>
    </submittedName>
</protein>
<dbReference type="OrthoDB" id="9783047at2"/>
<comment type="subcellular location">
    <subcellularLocation>
        <location evidence="1">Cell envelope</location>
    </subcellularLocation>
</comment>
<reference evidence="8 9" key="2">
    <citation type="journal article" date="2012" name="Int. J. Syst. Evol. Microbiol.">
        <title>Magnetococcus marinus gen. nov., sp. nov., a marine, magnetotactic bacterium that represents a novel lineage (Magnetococcaceae fam. nov.; Magnetococcales ord. nov.) at the base of the Alphaproteobacteria.</title>
        <authorList>
            <person name="Bazylinski D.A."/>
            <person name="Williams T.J."/>
            <person name="Lefevre C.T."/>
            <person name="Berg R.J."/>
            <person name="Zhang C.L."/>
            <person name="Bowser S.S."/>
            <person name="Dean A.J."/>
            <person name="Beveridge T.J."/>
        </authorList>
    </citation>
    <scope>NUCLEOTIDE SEQUENCE [LARGE SCALE GENOMIC DNA]</scope>
    <source>
        <strain evidence="9">ATCC BAA-1437 / JCM 17883 / MC-1</strain>
    </source>
</reference>
<dbReference type="InterPro" id="IPR006143">
    <property type="entry name" value="RND_pump_MFP"/>
</dbReference>
<dbReference type="STRING" id="156889.Mmc1_3187"/>
<evidence type="ECO:0000313" key="9">
    <source>
        <dbReference type="Proteomes" id="UP000002586"/>
    </source>
</evidence>
<evidence type="ECO:0000313" key="8">
    <source>
        <dbReference type="EMBL" id="ABK45677.1"/>
    </source>
</evidence>
<dbReference type="SUPFAM" id="SSF111369">
    <property type="entry name" value="HlyD-like secretion proteins"/>
    <property type="match status" value="1"/>
</dbReference>
<evidence type="ECO:0000256" key="1">
    <source>
        <dbReference type="ARBA" id="ARBA00004196"/>
    </source>
</evidence>
<keyword evidence="5" id="KW-1133">Transmembrane helix</keyword>
<dbReference type="EMBL" id="CP000471">
    <property type="protein sequence ID" value="ABK45677.1"/>
    <property type="molecule type" value="Genomic_DNA"/>
</dbReference>
<dbReference type="Gene3D" id="2.40.30.170">
    <property type="match status" value="1"/>
</dbReference>
<evidence type="ECO:0000256" key="3">
    <source>
        <dbReference type="ARBA" id="ARBA00022448"/>
    </source>
</evidence>
<dbReference type="PANTHER" id="PTHR30469:SF33">
    <property type="entry name" value="SLR1207 PROTEIN"/>
    <property type="match status" value="1"/>
</dbReference>
<keyword evidence="4" id="KW-0175">Coiled coil</keyword>
<evidence type="ECO:0000259" key="7">
    <source>
        <dbReference type="Pfam" id="PF25967"/>
    </source>
</evidence>
<evidence type="ECO:0000259" key="6">
    <source>
        <dbReference type="Pfam" id="PF25917"/>
    </source>
</evidence>
<keyword evidence="3" id="KW-0813">Transport</keyword>
<dbReference type="NCBIfam" id="TIGR01730">
    <property type="entry name" value="RND_mfp"/>
    <property type="match status" value="1"/>
</dbReference>
<feature type="transmembrane region" description="Helical" evidence="5">
    <location>
        <begin position="12"/>
        <end position="29"/>
    </location>
</feature>
<dbReference type="Proteomes" id="UP000002586">
    <property type="component" value="Chromosome"/>
</dbReference>
<dbReference type="GO" id="GO:0015562">
    <property type="term" value="F:efflux transmembrane transporter activity"/>
    <property type="evidence" value="ECO:0007669"/>
    <property type="project" value="TreeGrafter"/>
</dbReference>
<keyword evidence="5" id="KW-0812">Transmembrane</keyword>
<proteinExistence type="inferred from homology"/>
<sequence precursor="true">MTHQKPSVWRKLRVIPPILIGIVLLVWMVKGRQPPQQRAKAEPVQSVRVVTVARVTLIPTAQGYGAARPARVWRAIPQVSGRIVALHERLHNGEILAQGTELVRIDPVDYELALAQAQAELAELQVQESNTRASLQIEQRTLKLAEQEMARKQTLLNQKTISQTSLDEAERATLTVRGSVQNLLNTLDLIPTQRKLLQTKAELAQRNLQHTIIRAPFTLRVAELAVEQDQIITTGQTLFAGDGVEQVEIEAQVALSNLRRLFIGRDDIQGSLIPGGKLDLPTLAELKPVVRLDLGNTTAQWQARFVRFSDGVDPKTRTMGMVVAVDNPYQKVIPGHRPPLSKGMFLHVSVEGKPQPNRVVLPRSALRGEVVYLVTADNRLQLQPVQVLFQQGNLTVIAQGLQGGERVVVSDLIPAVAGMALNPVMDEALSKQLLGGGAP</sequence>
<keyword evidence="5" id="KW-0472">Membrane</keyword>
<dbReference type="PANTHER" id="PTHR30469">
    <property type="entry name" value="MULTIDRUG RESISTANCE PROTEIN MDTA"/>
    <property type="match status" value="1"/>
</dbReference>
<dbReference type="AlphaFoldDB" id="A0LCI4"/>